<evidence type="ECO:0000313" key="2">
    <source>
        <dbReference type="Proteomes" id="UP000299102"/>
    </source>
</evidence>
<sequence>MRPDTRCTRNNIGTAIDGINVYRSWQRTIEVRPARRHQTENEKIGYSFPLDLLLQARLEILKVLLVAKTKSVMYLVLLYDVTVRGAAVRGDRTTWTISESATSRVRYTVRRTDHLGRPPGACDRRQPRYALGVSNATWTRYIPNLLYTL</sequence>
<dbReference type="AlphaFoldDB" id="A0A4C1SPB3"/>
<name>A0A4C1SPB3_EUMVA</name>
<comment type="caution">
    <text evidence="1">The sequence shown here is derived from an EMBL/GenBank/DDBJ whole genome shotgun (WGS) entry which is preliminary data.</text>
</comment>
<evidence type="ECO:0000313" key="1">
    <source>
        <dbReference type="EMBL" id="GBP03999.1"/>
    </source>
</evidence>
<gene>
    <name evidence="1" type="ORF">EVAR_69582_1</name>
</gene>
<organism evidence="1 2">
    <name type="scientific">Eumeta variegata</name>
    <name type="common">Bagworm moth</name>
    <name type="synonym">Eumeta japonica</name>
    <dbReference type="NCBI Taxonomy" id="151549"/>
    <lineage>
        <taxon>Eukaryota</taxon>
        <taxon>Metazoa</taxon>
        <taxon>Ecdysozoa</taxon>
        <taxon>Arthropoda</taxon>
        <taxon>Hexapoda</taxon>
        <taxon>Insecta</taxon>
        <taxon>Pterygota</taxon>
        <taxon>Neoptera</taxon>
        <taxon>Endopterygota</taxon>
        <taxon>Lepidoptera</taxon>
        <taxon>Glossata</taxon>
        <taxon>Ditrysia</taxon>
        <taxon>Tineoidea</taxon>
        <taxon>Psychidae</taxon>
        <taxon>Oiketicinae</taxon>
        <taxon>Eumeta</taxon>
    </lineage>
</organism>
<protein>
    <submittedName>
        <fullName evidence="1">Uncharacterized protein</fullName>
    </submittedName>
</protein>
<proteinExistence type="predicted"/>
<reference evidence="1 2" key="1">
    <citation type="journal article" date="2019" name="Commun. Biol.">
        <title>The bagworm genome reveals a unique fibroin gene that provides high tensile strength.</title>
        <authorList>
            <person name="Kono N."/>
            <person name="Nakamura H."/>
            <person name="Ohtoshi R."/>
            <person name="Tomita M."/>
            <person name="Numata K."/>
            <person name="Arakawa K."/>
        </authorList>
    </citation>
    <scope>NUCLEOTIDE SEQUENCE [LARGE SCALE GENOMIC DNA]</scope>
</reference>
<dbReference type="Proteomes" id="UP000299102">
    <property type="component" value="Unassembled WGS sequence"/>
</dbReference>
<keyword evidence="2" id="KW-1185">Reference proteome</keyword>
<dbReference type="EMBL" id="BGZK01003722">
    <property type="protein sequence ID" value="GBP03999.1"/>
    <property type="molecule type" value="Genomic_DNA"/>
</dbReference>
<accession>A0A4C1SPB3</accession>